<sequence>MNVLRKILIIGFFTIFVVFGFHIQKVSANGSGIVIDGNYNDWNGQYQKVQANSDAQRNVGIWADQNNIYFYMDSAPDFGHNNQGNDNSTYLNTDFTIQVGGQTYVVGSGRGFMDQSIRNFESSPTNASTSFDIKYWAYTAANHYTPQVVGKALATHVVKGNHSDNIFEAAIPMKALGITTIPENTPIAISNPSIWRGTVSINYAGAPTGPWVLVGIGVIFAAFGGIWQIRGTKKIMLHEMEVVHA</sequence>
<evidence type="ECO:0000313" key="3">
    <source>
        <dbReference type="Proteomes" id="UP000590460"/>
    </source>
</evidence>
<feature type="transmembrane region" description="Helical" evidence="1">
    <location>
        <begin position="211"/>
        <end position="229"/>
    </location>
</feature>
<gene>
    <name evidence="2" type="ORF">HF966_03190</name>
</gene>
<name>A0A846Z8X7_9LACO</name>
<dbReference type="InterPro" id="IPR026409">
    <property type="entry name" value="Firmicu_CTERM"/>
</dbReference>
<proteinExistence type="predicted"/>
<keyword evidence="1" id="KW-0812">Transmembrane</keyword>
<dbReference type="NCBIfam" id="TIGR04145">
    <property type="entry name" value="Firmicu_CTERM"/>
    <property type="match status" value="1"/>
</dbReference>
<evidence type="ECO:0000313" key="2">
    <source>
        <dbReference type="EMBL" id="NKZ18177.1"/>
    </source>
</evidence>
<dbReference type="AlphaFoldDB" id="A0A846Z8X7"/>
<reference evidence="2 3" key="1">
    <citation type="submission" date="2020-04" db="EMBL/GenBank/DDBJ databases">
        <title>MicrobeNet Type strains.</title>
        <authorList>
            <person name="Nicholson A.C."/>
        </authorList>
    </citation>
    <scope>NUCLEOTIDE SEQUENCE [LARGE SCALE GENOMIC DNA]</scope>
    <source>
        <strain evidence="2 3">CCUG 54536</strain>
    </source>
</reference>
<keyword evidence="1" id="KW-0472">Membrane</keyword>
<dbReference type="EMBL" id="JAAXPO010000003">
    <property type="protein sequence ID" value="NKZ18177.1"/>
    <property type="molecule type" value="Genomic_DNA"/>
</dbReference>
<protein>
    <submittedName>
        <fullName evidence="2">Firmicu-CTERM sorting domain-containing protein</fullName>
    </submittedName>
</protein>
<dbReference type="Proteomes" id="UP000590460">
    <property type="component" value="Unassembled WGS sequence"/>
</dbReference>
<accession>A0A846Z8X7</accession>
<organism evidence="2 3">
    <name type="scientific">Leuconostoc holzapfelii</name>
    <dbReference type="NCBI Taxonomy" id="434464"/>
    <lineage>
        <taxon>Bacteria</taxon>
        <taxon>Bacillati</taxon>
        <taxon>Bacillota</taxon>
        <taxon>Bacilli</taxon>
        <taxon>Lactobacillales</taxon>
        <taxon>Lactobacillaceae</taxon>
        <taxon>Leuconostoc</taxon>
    </lineage>
</organism>
<keyword evidence="1" id="KW-1133">Transmembrane helix</keyword>
<comment type="caution">
    <text evidence="2">The sequence shown here is derived from an EMBL/GenBank/DDBJ whole genome shotgun (WGS) entry which is preliminary data.</text>
</comment>
<evidence type="ECO:0000256" key="1">
    <source>
        <dbReference type="SAM" id="Phobius"/>
    </source>
</evidence>